<protein>
    <recommendedName>
        <fullName evidence="1">Gelsolin-like domain-containing protein</fullName>
    </recommendedName>
</protein>
<dbReference type="EMBL" id="BARU01009552">
    <property type="protein sequence ID" value="GAH38519.1"/>
    <property type="molecule type" value="Genomic_DNA"/>
</dbReference>
<dbReference type="AlphaFoldDB" id="X1GAC5"/>
<dbReference type="InterPro" id="IPR029006">
    <property type="entry name" value="ADF-H/Gelsolin-like_dom_sf"/>
</dbReference>
<gene>
    <name evidence="2" type="ORF">S03H2_18408</name>
</gene>
<proteinExistence type="predicted"/>
<dbReference type="SUPFAM" id="SSF55753">
    <property type="entry name" value="Actin depolymerizing proteins"/>
    <property type="match status" value="1"/>
</dbReference>
<sequence>MMSETYENFMIYGLESTGEKVRLDITEEGFRADNGTNILNPYQVLVIVKEGLRRIYIWKGVKSPVRKKFIASQVAAQLQNDLVVNGHFHRCKIISVDQGDEPRDFLRAFDFESTEIPEILEANKNEFGQIQLVSTSKTSKTIEKKVYQWGGPPPALKSNSTIKKQVKESDREITPKSKDIIKSPELDTKKIIEKIVANEVPANFKRQNLILGNFEIYGAVIKKAKIFGKEVEEVDWEPVNSLPHDVIELDNRTLRIY</sequence>
<evidence type="ECO:0000259" key="1">
    <source>
        <dbReference type="Pfam" id="PF00626"/>
    </source>
</evidence>
<dbReference type="Pfam" id="PF00626">
    <property type="entry name" value="Gelsolin"/>
    <property type="match status" value="1"/>
</dbReference>
<evidence type="ECO:0000313" key="2">
    <source>
        <dbReference type="EMBL" id="GAH38519.1"/>
    </source>
</evidence>
<feature type="non-terminal residue" evidence="2">
    <location>
        <position position="257"/>
    </location>
</feature>
<accession>X1GAC5</accession>
<feature type="domain" description="Gelsolin-like" evidence="1">
    <location>
        <begin position="40"/>
        <end position="106"/>
    </location>
</feature>
<organism evidence="2">
    <name type="scientific">marine sediment metagenome</name>
    <dbReference type="NCBI Taxonomy" id="412755"/>
    <lineage>
        <taxon>unclassified sequences</taxon>
        <taxon>metagenomes</taxon>
        <taxon>ecological metagenomes</taxon>
    </lineage>
</organism>
<name>X1GAC5_9ZZZZ</name>
<dbReference type="InterPro" id="IPR007123">
    <property type="entry name" value="Gelsolin-like_dom"/>
</dbReference>
<reference evidence="2" key="1">
    <citation type="journal article" date="2014" name="Front. Microbiol.">
        <title>High frequency of phylogenetically diverse reductive dehalogenase-homologous genes in deep subseafloor sedimentary metagenomes.</title>
        <authorList>
            <person name="Kawai M."/>
            <person name="Futagami T."/>
            <person name="Toyoda A."/>
            <person name="Takaki Y."/>
            <person name="Nishi S."/>
            <person name="Hori S."/>
            <person name="Arai W."/>
            <person name="Tsubouchi T."/>
            <person name="Morono Y."/>
            <person name="Uchiyama I."/>
            <person name="Ito T."/>
            <person name="Fujiyama A."/>
            <person name="Inagaki F."/>
            <person name="Takami H."/>
        </authorList>
    </citation>
    <scope>NUCLEOTIDE SEQUENCE</scope>
    <source>
        <strain evidence="2">Expedition CK06-06</strain>
    </source>
</reference>
<comment type="caution">
    <text evidence="2">The sequence shown here is derived from an EMBL/GenBank/DDBJ whole genome shotgun (WGS) entry which is preliminary data.</text>
</comment>
<dbReference type="Gene3D" id="3.40.20.10">
    <property type="entry name" value="Severin"/>
    <property type="match status" value="1"/>
</dbReference>